<feature type="compositionally biased region" description="Basic and acidic residues" evidence="6">
    <location>
        <begin position="1365"/>
        <end position="1375"/>
    </location>
</feature>
<dbReference type="InterPro" id="IPR036872">
    <property type="entry name" value="CH_dom_sf"/>
</dbReference>
<accession>A0AAV2LKW2</accession>
<dbReference type="GO" id="GO:0046872">
    <property type="term" value="F:metal ion binding"/>
    <property type="evidence" value="ECO:0007669"/>
    <property type="project" value="UniProtKB-KW"/>
</dbReference>
<dbReference type="InterPro" id="IPR001781">
    <property type="entry name" value="Znf_LIM"/>
</dbReference>
<dbReference type="SMART" id="SM00132">
    <property type="entry name" value="LIM"/>
    <property type="match status" value="1"/>
</dbReference>
<feature type="compositionally biased region" description="Polar residues" evidence="6">
    <location>
        <begin position="1229"/>
        <end position="1255"/>
    </location>
</feature>
<feature type="region of interest" description="Disordered" evidence="6">
    <location>
        <begin position="412"/>
        <end position="543"/>
    </location>
</feature>
<feature type="domain" description="Calponin-homology (CH)" evidence="7">
    <location>
        <begin position="22"/>
        <end position="139"/>
    </location>
</feature>
<feature type="region of interest" description="Disordered" evidence="6">
    <location>
        <begin position="1636"/>
        <end position="1676"/>
    </location>
</feature>
<evidence type="ECO:0000256" key="2">
    <source>
        <dbReference type="ARBA" id="ARBA00022833"/>
    </source>
</evidence>
<dbReference type="Pfam" id="PF00307">
    <property type="entry name" value="CH"/>
    <property type="match status" value="1"/>
</dbReference>
<feature type="compositionally biased region" description="Basic and acidic residues" evidence="6">
    <location>
        <begin position="651"/>
        <end position="662"/>
    </location>
</feature>
<feature type="compositionally biased region" description="Low complexity" evidence="6">
    <location>
        <begin position="1396"/>
        <end position="1405"/>
    </location>
</feature>
<organism evidence="9 10">
    <name type="scientific">Knipowitschia caucasica</name>
    <name type="common">Caucasian dwarf goby</name>
    <name type="synonym">Pomatoschistus caucasicus</name>
    <dbReference type="NCBI Taxonomy" id="637954"/>
    <lineage>
        <taxon>Eukaryota</taxon>
        <taxon>Metazoa</taxon>
        <taxon>Chordata</taxon>
        <taxon>Craniata</taxon>
        <taxon>Vertebrata</taxon>
        <taxon>Euteleostomi</taxon>
        <taxon>Actinopterygii</taxon>
        <taxon>Neopterygii</taxon>
        <taxon>Teleostei</taxon>
        <taxon>Neoteleostei</taxon>
        <taxon>Acanthomorphata</taxon>
        <taxon>Gobiaria</taxon>
        <taxon>Gobiiformes</taxon>
        <taxon>Gobioidei</taxon>
        <taxon>Gobiidae</taxon>
        <taxon>Gobiinae</taxon>
        <taxon>Knipowitschia</taxon>
    </lineage>
</organism>
<feature type="region of interest" description="Disordered" evidence="6">
    <location>
        <begin position="1539"/>
        <end position="1608"/>
    </location>
</feature>
<dbReference type="Gene3D" id="2.10.110.10">
    <property type="entry name" value="Cysteine Rich Protein"/>
    <property type="match status" value="1"/>
</dbReference>
<dbReference type="FunFam" id="1.10.418.10:FF:000038">
    <property type="entry name" value="LIM and calponin homology domains-containing protein 1"/>
    <property type="match status" value="1"/>
</dbReference>
<feature type="region of interest" description="Disordered" evidence="6">
    <location>
        <begin position="1122"/>
        <end position="1166"/>
    </location>
</feature>
<name>A0AAV2LKW2_KNICA</name>
<dbReference type="PANTHER" id="PTHR15551">
    <property type="entry name" value="LIM DOMAIN ONLY 7"/>
    <property type="match status" value="1"/>
</dbReference>
<feature type="compositionally biased region" description="Basic and acidic residues" evidence="6">
    <location>
        <begin position="722"/>
        <end position="747"/>
    </location>
</feature>
<feature type="region of interest" description="Disordered" evidence="6">
    <location>
        <begin position="1"/>
        <end position="26"/>
    </location>
</feature>
<dbReference type="SUPFAM" id="SSF47576">
    <property type="entry name" value="Calponin-homology domain, CH-domain"/>
    <property type="match status" value="1"/>
</dbReference>
<keyword evidence="3 4" id="KW-0440">LIM domain</keyword>
<keyword evidence="10" id="KW-1185">Reference proteome</keyword>
<evidence type="ECO:0000256" key="6">
    <source>
        <dbReference type="SAM" id="MobiDB-lite"/>
    </source>
</evidence>
<dbReference type="PROSITE" id="PS00478">
    <property type="entry name" value="LIM_DOMAIN_1"/>
    <property type="match status" value="1"/>
</dbReference>
<evidence type="ECO:0000259" key="8">
    <source>
        <dbReference type="PROSITE" id="PS50023"/>
    </source>
</evidence>
<sequence length="1753" mass="193070">MASQENGIPREEQGASEHGRPEPACQEAQKWIEAVTGKSFGDRDFRSALENGILLCELLSAIKPGAVKKINRLPTPIAGLDNLTVFLRGCEELGLKGAQLFDPGDLQDTSIRANLKDSDCTRKLKNVLNTVFWLGKAASACTPYTGPTLNHKEFEELLAHMKLESEESGDSSQKRSVRDSGYDCWDSERSDSLSPPRHTRDNSLDSLDSFGSRSQHTPSPDVVNRGNSDGRGSDPEADGRRADVRKDDMLARRTAASDTRSSVPFNQFLPNRANSSAYVPGPRRKQPTEEGEQRSKTNLEHGEKPRLHFRSPKCVTWAPDNGYSQKEQPILEDDEAESREAVEQRKMERLEKAGVKVLPAAAPLCSPGPREEPEVRGSSPTIILRRDNDFLRSQKAAWDCSSDGEEVEVQKIPDVRKDDLASRRAAHRAAPRRQQFVPSACSDKDLQRWEGIRRASQHSLQEREASDRDVIPDIITRRENPFLKSSPRNEQEEGEVGADEEGEEEEGKTVPNIQKDDLALRRAQSRPPPLQRDGPKSFASVPMSQADMEKWERLKMTDPSEESPVCQACLEKTGRSKAGKGHGKVVTFGAVTEMEQPVDTSEGEETHALRRLLPTAAVPMPTIGPGSRLSEREHSLSDIPDLNQTPVPSAPEDRLSPAEVDARLAQYMSRTEEEEEEEDEERIPDLEKDDMMARRTRAFHKQSSSTKVYHSRFLPMPGTKHNTPDATEHFPWSKKEADGGKHSRTEQIKSAILQPVEMVKTTSPYEEESQESEESLCKDDMMARRTGASLKSTGSNANRFLPVPGSVKYNSNAPKQSRATSVDKAAVESSVASVAVETQIPSFDFQPRKERALVRERPESEEKDCVKLALDQEVHSSQTVSSRLYTVSPPAAPRECANAGEERGKVTAQERVQELGSQAPKRPFWLEDDDDELPPIMTSRRVAFIAEDTESASMSDILNEDEVGQLPHITPSRSERMQEQYTSFKEDESEWQDDLARWKNRRRSASQDLIKKEEERKMIEKKMKDESDKRKSIKTYKEIIEEKERREVELCEAYKNAATPEEAALVLQRYALRFTISDATLDSLKVPRAVVSAPNVEPELKPSSTAKDSVAAEQHQTIIKTDYAQPENAPENSLDISSMPTPPLSPVKTPEHVPPVSSEQPAIKPRLLQSQVNVSSGPLTVQHPPIHPLLPSPPSRPVPLLTAKPWSAQSGHKSFKMDGLVRVNGDASEASSAHTPPLSPLNSPMGSKGTPTSPASPMRSPVGGKDTLTSPASPIRSPVGGRGPPTSPASPIRSPMVEKCTPTSPASPMRSSVGGKGTPTSPASPMRPPVVDKGTPISPASPASPMRSPVGGKGTPASPASILKPSKEPPPREPTAETLAPFKPSQPPPPPHTERPTSATSSAISSLIGGRNCVITTTIVTELTHVESVTPEQRTNGQVNGTSAVPQETVDEQRSPVLPSPINSVSDFYPSTTDGMEDGSVSTETPMLNLAKRVNHWVWDPNEERKRLERWQQEQERLLQEQYEKEQEKLKQEWERAQLEVEEEERKHNEEERRILEETVSPLNPTAVLSPPPPQTRAVSPTEAARAKSGSVPPQHNGHKASLGSEGQHASKLHFFQDTTCDVEASRKQELVKTESLDYCPQPKQPLNVKRSGSHDTAVGRQQSHPPAHPPSPSRCVSGKRLCSGCSQPLGKGAAMIIDTLGLFFHMQCFKCGVCDGQLGNTTAGTDVRIRNGSLSCHECYIASRGRGQPTTL</sequence>
<feature type="compositionally biased region" description="Basic and acidic residues" evidence="6">
    <location>
        <begin position="1539"/>
        <end position="1557"/>
    </location>
</feature>
<dbReference type="CDD" id="cd08368">
    <property type="entry name" value="LIM"/>
    <property type="match status" value="1"/>
</dbReference>
<evidence type="ECO:0000256" key="5">
    <source>
        <dbReference type="SAM" id="Coils"/>
    </source>
</evidence>
<evidence type="ECO:0000256" key="4">
    <source>
        <dbReference type="PROSITE-ProRule" id="PRU00125"/>
    </source>
</evidence>
<feature type="compositionally biased region" description="Basic and acidic residues" evidence="6">
    <location>
        <begin position="683"/>
        <end position="693"/>
    </location>
</feature>
<evidence type="ECO:0000256" key="1">
    <source>
        <dbReference type="ARBA" id="ARBA00022723"/>
    </source>
</evidence>
<feature type="compositionally biased region" description="Polar residues" evidence="6">
    <location>
        <begin position="1301"/>
        <end position="1310"/>
    </location>
</feature>
<dbReference type="GO" id="GO:0051496">
    <property type="term" value="P:positive regulation of stress fiber assembly"/>
    <property type="evidence" value="ECO:0007669"/>
    <property type="project" value="TreeGrafter"/>
</dbReference>
<dbReference type="PROSITE" id="PS50021">
    <property type="entry name" value="CH"/>
    <property type="match status" value="1"/>
</dbReference>
<dbReference type="InterPro" id="IPR001715">
    <property type="entry name" value="CH_dom"/>
</dbReference>
<dbReference type="Pfam" id="PF15949">
    <property type="entry name" value="DUF4757"/>
    <property type="match status" value="2"/>
</dbReference>
<keyword evidence="1 4" id="KW-0479">Metal-binding</keyword>
<dbReference type="PANTHER" id="PTHR15551:SF4">
    <property type="entry name" value="LIM AND CALPONIN HOMOLOGY DOMAINS-CONTAINING PROTEIN 1 ISOFORM X1"/>
    <property type="match status" value="1"/>
</dbReference>
<dbReference type="Gene3D" id="1.10.418.10">
    <property type="entry name" value="Calponin-like domain"/>
    <property type="match status" value="1"/>
</dbReference>
<evidence type="ECO:0000313" key="10">
    <source>
        <dbReference type="Proteomes" id="UP001497482"/>
    </source>
</evidence>
<feature type="compositionally biased region" description="Acidic residues" evidence="6">
    <location>
        <begin position="672"/>
        <end position="682"/>
    </location>
</feature>
<protein>
    <recommendedName>
        <fullName evidence="11">LIM and calponin homology domains-containing protein 1-like</fullName>
    </recommendedName>
</protein>
<feature type="compositionally biased region" description="Polar residues" evidence="6">
    <location>
        <begin position="256"/>
        <end position="277"/>
    </location>
</feature>
<feature type="compositionally biased region" description="Basic and acidic residues" evidence="6">
    <location>
        <begin position="412"/>
        <end position="422"/>
    </location>
</feature>
<dbReference type="Proteomes" id="UP001497482">
    <property type="component" value="Chromosome 3"/>
</dbReference>
<feature type="compositionally biased region" description="Polar residues" evidence="6">
    <location>
        <begin position="1130"/>
        <end position="1139"/>
    </location>
</feature>
<feature type="compositionally biased region" description="Basic and acidic residues" evidence="6">
    <location>
        <begin position="460"/>
        <end position="491"/>
    </location>
</feature>
<feature type="region of interest" description="Disordered" evidence="6">
    <location>
        <begin position="1226"/>
        <end position="1405"/>
    </location>
</feature>
<dbReference type="PROSITE" id="PS50023">
    <property type="entry name" value="LIM_DOMAIN_2"/>
    <property type="match status" value="1"/>
</dbReference>
<dbReference type="GO" id="GO:0001725">
    <property type="term" value="C:stress fiber"/>
    <property type="evidence" value="ECO:0007669"/>
    <property type="project" value="TreeGrafter"/>
</dbReference>
<gene>
    <name evidence="9" type="ORF">KC01_LOCUS28973</name>
</gene>
<proteinExistence type="predicted"/>
<dbReference type="GO" id="GO:0051893">
    <property type="term" value="P:regulation of focal adhesion assembly"/>
    <property type="evidence" value="ECO:0007669"/>
    <property type="project" value="TreeGrafter"/>
</dbReference>
<dbReference type="SMART" id="SM00033">
    <property type="entry name" value="CH"/>
    <property type="match status" value="1"/>
</dbReference>
<feature type="compositionally biased region" description="Acidic residues" evidence="6">
    <location>
        <begin position="492"/>
        <end position="506"/>
    </location>
</feature>
<evidence type="ECO:0000259" key="7">
    <source>
        <dbReference type="PROSITE" id="PS50021"/>
    </source>
</evidence>
<feature type="region of interest" description="Disordered" evidence="6">
    <location>
        <begin position="164"/>
        <end position="345"/>
    </location>
</feature>
<feature type="compositionally biased region" description="Basic and acidic residues" evidence="6">
    <location>
        <begin position="231"/>
        <end position="251"/>
    </location>
</feature>
<evidence type="ECO:0008006" key="11">
    <source>
        <dbReference type="Google" id="ProtNLM"/>
    </source>
</evidence>
<feature type="compositionally biased region" description="Polar residues" evidence="6">
    <location>
        <begin position="204"/>
        <end position="218"/>
    </location>
</feature>
<reference evidence="9 10" key="1">
    <citation type="submission" date="2024-04" db="EMBL/GenBank/DDBJ databases">
        <authorList>
            <person name="Waldvogel A.-M."/>
            <person name="Schoenle A."/>
        </authorList>
    </citation>
    <scope>NUCLEOTIDE SEQUENCE [LARGE SCALE GENOMIC DNA]</scope>
</reference>
<dbReference type="Pfam" id="PF00412">
    <property type="entry name" value="LIM"/>
    <property type="match status" value="1"/>
</dbReference>
<keyword evidence="5" id="KW-0175">Coiled coil</keyword>
<feature type="compositionally biased region" description="Basic and acidic residues" evidence="6">
    <location>
        <begin position="8"/>
        <end position="21"/>
    </location>
</feature>
<feature type="domain" description="LIM zinc-binding" evidence="8">
    <location>
        <begin position="1681"/>
        <end position="1747"/>
    </location>
</feature>
<feature type="region of interest" description="Disordered" evidence="6">
    <location>
        <begin position="611"/>
        <end position="751"/>
    </location>
</feature>
<dbReference type="GO" id="GO:0032034">
    <property type="term" value="F:myosin II head/neck binding"/>
    <property type="evidence" value="ECO:0007669"/>
    <property type="project" value="TreeGrafter"/>
</dbReference>
<dbReference type="EMBL" id="OZ035825">
    <property type="protein sequence ID" value="CAL1600907.1"/>
    <property type="molecule type" value="Genomic_DNA"/>
</dbReference>
<dbReference type="InterPro" id="IPR031865">
    <property type="entry name" value="DUF4757"/>
</dbReference>
<feature type="compositionally biased region" description="Low complexity" evidence="6">
    <location>
        <begin position="1336"/>
        <end position="1349"/>
    </location>
</feature>
<keyword evidence="2 4" id="KW-0862">Zinc</keyword>
<feature type="region of interest" description="Disordered" evidence="6">
    <location>
        <begin position="361"/>
        <end position="381"/>
    </location>
</feature>
<evidence type="ECO:0000256" key="3">
    <source>
        <dbReference type="ARBA" id="ARBA00023038"/>
    </source>
</evidence>
<feature type="compositionally biased region" description="Basic and acidic residues" evidence="6">
    <location>
        <begin position="286"/>
        <end position="306"/>
    </location>
</feature>
<feature type="compositionally biased region" description="Basic and acidic residues" evidence="6">
    <location>
        <begin position="442"/>
        <end position="453"/>
    </location>
</feature>
<evidence type="ECO:0000313" key="9">
    <source>
        <dbReference type="EMBL" id="CAL1600907.1"/>
    </source>
</evidence>
<feature type="compositionally biased region" description="Basic and acidic residues" evidence="6">
    <location>
        <begin position="172"/>
        <end position="191"/>
    </location>
</feature>
<feature type="coiled-coil region" evidence="5">
    <location>
        <begin position="995"/>
        <end position="1029"/>
    </location>
</feature>